<feature type="binding site" evidence="3">
    <location>
        <position position="49"/>
    </location>
    <ligand>
        <name>a divalent metal cation</name>
        <dbReference type="ChEBI" id="CHEBI:60240"/>
    </ligand>
</feature>
<reference evidence="4 5" key="1">
    <citation type="submission" date="2019-12" db="EMBL/GenBank/DDBJ databases">
        <title>Chitinophaga sp. strain ysch24 (GDMCC 1.1355), whole genome shotgun sequence.</title>
        <authorList>
            <person name="Zhang X."/>
        </authorList>
    </citation>
    <scope>NUCLEOTIDE SEQUENCE [LARGE SCALE GENOMIC DNA]</scope>
    <source>
        <strain evidence="5">ysch24</strain>
    </source>
</reference>
<accession>A0A7K1U3X4</accession>
<keyword evidence="5" id="KW-1185">Reference proteome</keyword>
<proteinExistence type="inferred from homology"/>
<feature type="binding site" evidence="3">
    <location>
        <position position="132"/>
    </location>
    <ligand>
        <name>a divalent metal cation</name>
        <dbReference type="ChEBI" id="CHEBI:60240"/>
    </ligand>
</feature>
<keyword evidence="2 3" id="KW-0479">Metal-binding</keyword>
<dbReference type="Gene3D" id="1.20.120.450">
    <property type="entry name" value="dinb family like domain"/>
    <property type="match status" value="1"/>
</dbReference>
<protein>
    <submittedName>
        <fullName evidence="4">Damage-inducible protein DinB</fullName>
    </submittedName>
</protein>
<name>A0A7K1U3X4_9BACT</name>
<evidence type="ECO:0000313" key="4">
    <source>
        <dbReference type="EMBL" id="MVT09063.1"/>
    </source>
</evidence>
<dbReference type="InterPro" id="IPR007837">
    <property type="entry name" value="DinB"/>
</dbReference>
<comment type="similarity">
    <text evidence="1">Belongs to the DinB family.</text>
</comment>
<dbReference type="Pfam" id="PF05163">
    <property type="entry name" value="DinB"/>
    <property type="match status" value="1"/>
</dbReference>
<evidence type="ECO:0000256" key="2">
    <source>
        <dbReference type="ARBA" id="ARBA00022723"/>
    </source>
</evidence>
<dbReference type="EMBL" id="WRXN01000004">
    <property type="protein sequence ID" value="MVT09063.1"/>
    <property type="molecule type" value="Genomic_DNA"/>
</dbReference>
<gene>
    <name evidence="4" type="ORF">GO493_12395</name>
</gene>
<organism evidence="4 5">
    <name type="scientific">Chitinophaga tropicalis</name>
    <dbReference type="NCBI Taxonomy" id="2683588"/>
    <lineage>
        <taxon>Bacteria</taxon>
        <taxon>Pseudomonadati</taxon>
        <taxon>Bacteroidota</taxon>
        <taxon>Chitinophagia</taxon>
        <taxon>Chitinophagales</taxon>
        <taxon>Chitinophagaceae</taxon>
        <taxon>Chitinophaga</taxon>
    </lineage>
</organism>
<dbReference type="GO" id="GO:0046872">
    <property type="term" value="F:metal ion binding"/>
    <property type="evidence" value="ECO:0007669"/>
    <property type="project" value="UniProtKB-KW"/>
</dbReference>
<sequence>MNRKYFLELADYNTWTNNIVIEWLDQITDEQWEENIISSFSSIKRTVTHIVSAEKIWIDYWENVPDPVFLSAGFKGTKNDLIKIWKESSACLKDLIERYPEEKYQQQVTFKWPGGREGRMEFWQTFSHFINHSTFHRGQLVTMLRQAGFTKLTSTDLATYYRVIS</sequence>
<dbReference type="AlphaFoldDB" id="A0A7K1U3X4"/>
<dbReference type="RefSeq" id="WP_157306478.1">
    <property type="nucleotide sequence ID" value="NZ_WRXN01000004.1"/>
</dbReference>
<evidence type="ECO:0000256" key="3">
    <source>
        <dbReference type="PIRSR" id="PIRSR607837-1"/>
    </source>
</evidence>
<feature type="binding site" evidence="3">
    <location>
        <position position="136"/>
    </location>
    <ligand>
        <name>a divalent metal cation</name>
        <dbReference type="ChEBI" id="CHEBI:60240"/>
    </ligand>
</feature>
<evidence type="ECO:0000313" key="5">
    <source>
        <dbReference type="Proteomes" id="UP000461730"/>
    </source>
</evidence>
<comment type="caution">
    <text evidence="4">The sequence shown here is derived from an EMBL/GenBank/DDBJ whole genome shotgun (WGS) entry which is preliminary data.</text>
</comment>
<dbReference type="Proteomes" id="UP000461730">
    <property type="component" value="Unassembled WGS sequence"/>
</dbReference>
<dbReference type="InterPro" id="IPR034660">
    <property type="entry name" value="DinB/YfiT-like"/>
</dbReference>
<dbReference type="SUPFAM" id="SSF109854">
    <property type="entry name" value="DinB/YfiT-like putative metalloenzymes"/>
    <property type="match status" value="1"/>
</dbReference>
<evidence type="ECO:0000256" key="1">
    <source>
        <dbReference type="ARBA" id="ARBA00008635"/>
    </source>
</evidence>
<dbReference type="PANTHER" id="PTHR37302:SF3">
    <property type="entry name" value="DAMAGE-INDUCIBLE PROTEIN DINB"/>
    <property type="match status" value="1"/>
</dbReference>
<dbReference type="PANTHER" id="PTHR37302">
    <property type="entry name" value="SLR1116 PROTEIN"/>
    <property type="match status" value="1"/>
</dbReference>